<evidence type="ECO:0000313" key="1">
    <source>
        <dbReference type="EMBL" id="KAI5410982.1"/>
    </source>
</evidence>
<dbReference type="AlphaFoldDB" id="A0A9D4WZR7"/>
<dbReference type="EMBL" id="JAMSHJ010000005">
    <property type="protein sequence ID" value="KAI5410982.1"/>
    <property type="molecule type" value="Genomic_DNA"/>
</dbReference>
<sequence length="183" mass="19758">MVQGCPGKYKVLIAEPVVVKYDGGKKKVSPALMIKPAGPVPYSSDKVIPYRYNDVMLEDGKEVTLPSTSVVSISDVSGVTRSGRVFSAPPKPNEDVMKRTVVKPTGPVGTSSSNNHVPVVDPVASNNTLVLVGQSGILKEDGDEMLRLIKRSEYNVVDQLLQTPSKIFVLSLLMNSEPHREAL</sequence>
<keyword evidence="2" id="KW-1185">Reference proteome</keyword>
<protein>
    <submittedName>
        <fullName evidence="1">Uncharacterized protein</fullName>
    </submittedName>
</protein>
<dbReference type="Proteomes" id="UP001058974">
    <property type="component" value="Chromosome 5"/>
</dbReference>
<dbReference type="PANTHER" id="PTHR32108">
    <property type="entry name" value="DNA-DIRECTED RNA POLYMERASE SUBUNIT ALPHA"/>
    <property type="match status" value="1"/>
</dbReference>
<reference evidence="1 2" key="1">
    <citation type="journal article" date="2022" name="Nat. Genet.">
        <title>Improved pea reference genome and pan-genome highlight genomic features and evolutionary characteristics.</title>
        <authorList>
            <person name="Yang T."/>
            <person name="Liu R."/>
            <person name="Luo Y."/>
            <person name="Hu S."/>
            <person name="Wang D."/>
            <person name="Wang C."/>
            <person name="Pandey M.K."/>
            <person name="Ge S."/>
            <person name="Xu Q."/>
            <person name="Li N."/>
            <person name="Li G."/>
            <person name="Huang Y."/>
            <person name="Saxena R.K."/>
            <person name="Ji Y."/>
            <person name="Li M."/>
            <person name="Yan X."/>
            <person name="He Y."/>
            <person name="Liu Y."/>
            <person name="Wang X."/>
            <person name="Xiang C."/>
            <person name="Varshney R.K."/>
            <person name="Ding H."/>
            <person name="Gao S."/>
            <person name="Zong X."/>
        </authorList>
    </citation>
    <scope>NUCLEOTIDE SEQUENCE [LARGE SCALE GENOMIC DNA]</scope>
    <source>
        <strain evidence="1 2">cv. Zhongwan 6</strain>
    </source>
</reference>
<comment type="caution">
    <text evidence="1">The sequence shown here is derived from an EMBL/GenBank/DDBJ whole genome shotgun (WGS) entry which is preliminary data.</text>
</comment>
<organism evidence="1 2">
    <name type="scientific">Pisum sativum</name>
    <name type="common">Garden pea</name>
    <name type="synonym">Lathyrus oleraceus</name>
    <dbReference type="NCBI Taxonomy" id="3888"/>
    <lineage>
        <taxon>Eukaryota</taxon>
        <taxon>Viridiplantae</taxon>
        <taxon>Streptophyta</taxon>
        <taxon>Embryophyta</taxon>
        <taxon>Tracheophyta</taxon>
        <taxon>Spermatophyta</taxon>
        <taxon>Magnoliopsida</taxon>
        <taxon>eudicotyledons</taxon>
        <taxon>Gunneridae</taxon>
        <taxon>Pentapetalae</taxon>
        <taxon>rosids</taxon>
        <taxon>fabids</taxon>
        <taxon>Fabales</taxon>
        <taxon>Fabaceae</taxon>
        <taxon>Papilionoideae</taxon>
        <taxon>50 kb inversion clade</taxon>
        <taxon>NPAAA clade</taxon>
        <taxon>Hologalegina</taxon>
        <taxon>IRL clade</taxon>
        <taxon>Fabeae</taxon>
        <taxon>Lathyrus</taxon>
    </lineage>
</organism>
<dbReference type="PANTHER" id="PTHR32108:SF9">
    <property type="entry name" value="REVERSE TRANSCRIPTASE RNASE H-LIKE DOMAIN-CONTAINING PROTEIN"/>
    <property type="match status" value="1"/>
</dbReference>
<name>A0A9D4WZR7_PEA</name>
<dbReference type="Gramene" id="Psat05G0622100-T1">
    <property type="protein sequence ID" value="KAI5410982.1"/>
    <property type="gene ID" value="KIW84_056221"/>
</dbReference>
<gene>
    <name evidence="1" type="ORF">KIW84_056221</name>
</gene>
<accession>A0A9D4WZR7</accession>
<proteinExistence type="predicted"/>
<evidence type="ECO:0000313" key="2">
    <source>
        <dbReference type="Proteomes" id="UP001058974"/>
    </source>
</evidence>